<evidence type="ECO:0000313" key="15">
    <source>
        <dbReference type="Proteomes" id="UP001198182"/>
    </source>
</evidence>
<dbReference type="PANTHER" id="PTHR21022">
    <property type="entry name" value="PREPHENATE DEHYDRATASE P PROTEIN"/>
    <property type="match status" value="1"/>
</dbReference>
<dbReference type="InterPro" id="IPR008242">
    <property type="entry name" value="Chor_mutase/pphenate_deHydtase"/>
</dbReference>
<dbReference type="InterPro" id="IPR002912">
    <property type="entry name" value="ACT_dom"/>
</dbReference>
<dbReference type="InterPro" id="IPR001086">
    <property type="entry name" value="Preph_deHydtase"/>
</dbReference>
<dbReference type="Gene3D" id="3.40.190.10">
    <property type="entry name" value="Periplasmic binding protein-like II"/>
    <property type="match status" value="2"/>
</dbReference>
<dbReference type="GO" id="GO:0004664">
    <property type="term" value="F:prephenate dehydratase activity"/>
    <property type="evidence" value="ECO:0007669"/>
    <property type="project" value="UniProtKB-UniRule"/>
</dbReference>
<dbReference type="InterPro" id="IPR045865">
    <property type="entry name" value="ACT-like_dom_sf"/>
</dbReference>
<accession>A0AAE3EAP0</accession>
<dbReference type="EC" id="4.2.1.51" evidence="2 10"/>
<organism evidence="14 15">
    <name type="scientific">Hominifimenecus microfluidus</name>
    <dbReference type="NCBI Taxonomy" id="2885348"/>
    <lineage>
        <taxon>Bacteria</taxon>
        <taxon>Bacillati</taxon>
        <taxon>Bacillota</taxon>
        <taxon>Clostridia</taxon>
        <taxon>Lachnospirales</taxon>
        <taxon>Lachnospiraceae</taxon>
        <taxon>Hominifimenecus</taxon>
    </lineage>
</organism>
<proteinExistence type="predicted"/>
<dbReference type="PROSITE" id="PS51171">
    <property type="entry name" value="PREPHENATE_DEHYDR_3"/>
    <property type="match status" value="1"/>
</dbReference>
<keyword evidence="6 10" id="KW-0584">Phenylalanine biosynthesis</keyword>
<keyword evidence="5 10" id="KW-0057">Aromatic amino acid biosynthesis</keyword>
<comment type="pathway">
    <text evidence="1 10">Amino-acid biosynthesis; L-phenylalanine biosynthesis; phenylpyruvate from prephenate: step 1/1.</text>
</comment>
<name>A0AAE3EAP0_9FIRM</name>
<dbReference type="CDD" id="cd04905">
    <property type="entry name" value="ACT_CM-PDT"/>
    <property type="match status" value="1"/>
</dbReference>
<reference evidence="14" key="1">
    <citation type="submission" date="2021-10" db="EMBL/GenBank/DDBJ databases">
        <title>Anaerobic single-cell dispensing facilitates the cultivation of human gut bacteria.</title>
        <authorList>
            <person name="Afrizal A."/>
        </authorList>
    </citation>
    <scope>NUCLEOTIDE SEQUENCE</scope>
    <source>
        <strain evidence="14">CLA-AA-H215</strain>
    </source>
</reference>
<dbReference type="FunFam" id="3.40.190.10:FF:000034">
    <property type="entry name" value="Chorismate mutase/prephenate dehydratase"/>
    <property type="match status" value="1"/>
</dbReference>
<evidence type="ECO:0000256" key="9">
    <source>
        <dbReference type="PIRSR" id="PIRSR001500-2"/>
    </source>
</evidence>
<dbReference type="PROSITE" id="PS51671">
    <property type="entry name" value="ACT"/>
    <property type="match status" value="1"/>
</dbReference>
<keyword evidence="11" id="KW-0175">Coiled coil</keyword>
<dbReference type="CDD" id="cd13631">
    <property type="entry name" value="PBP2_Ct-PDT_like"/>
    <property type="match status" value="1"/>
</dbReference>
<evidence type="ECO:0000313" key="14">
    <source>
        <dbReference type="EMBL" id="MCC2231223.1"/>
    </source>
</evidence>
<dbReference type="AlphaFoldDB" id="A0AAE3EAP0"/>
<dbReference type="Pfam" id="PF00800">
    <property type="entry name" value="PDT"/>
    <property type="match status" value="1"/>
</dbReference>
<evidence type="ECO:0000256" key="8">
    <source>
        <dbReference type="ARBA" id="ARBA00047848"/>
    </source>
</evidence>
<keyword evidence="7 10" id="KW-0456">Lyase</keyword>
<evidence type="ECO:0000256" key="10">
    <source>
        <dbReference type="RuleBase" id="RU361254"/>
    </source>
</evidence>
<dbReference type="EMBL" id="JAJEQR010000024">
    <property type="protein sequence ID" value="MCC2231223.1"/>
    <property type="molecule type" value="Genomic_DNA"/>
</dbReference>
<dbReference type="GO" id="GO:0005737">
    <property type="term" value="C:cytoplasm"/>
    <property type="evidence" value="ECO:0007669"/>
    <property type="project" value="TreeGrafter"/>
</dbReference>
<dbReference type="GO" id="GO:0009094">
    <property type="term" value="P:L-phenylalanine biosynthetic process"/>
    <property type="evidence" value="ECO:0007669"/>
    <property type="project" value="UniProtKB-KW"/>
</dbReference>
<dbReference type="Proteomes" id="UP001198182">
    <property type="component" value="Unassembled WGS sequence"/>
</dbReference>
<dbReference type="SUPFAM" id="SSF55021">
    <property type="entry name" value="ACT-like"/>
    <property type="match status" value="1"/>
</dbReference>
<evidence type="ECO:0000256" key="2">
    <source>
        <dbReference type="ARBA" id="ARBA00013147"/>
    </source>
</evidence>
<evidence type="ECO:0000256" key="3">
    <source>
        <dbReference type="ARBA" id="ARBA00021872"/>
    </source>
</evidence>
<dbReference type="SUPFAM" id="SSF53850">
    <property type="entry name" value="Periplasmic binding protein-like II"/>
    <property type="match status" value="1"/>
</dbReference>
<feature type="domain" description="ACT" evidence="13">
    <location>
        <begin position="247"/>
        <end position="326"/>
    </location>
</feature>
<feature type="coiled-coil region" evidence="11">
    <location>
        <begin position="1"/>
        <end position="28"/>
    </location>
</feature>
<dbReference type="Gene3D" id="3.30.70.260">
    <property type="match status" value="1"/>
</dbReference>
<dbReference type="PANTHER" id="PTHR21022:SF19">
    <property type="entry name" value="PREPHENATE DEHYDRATASE-RELATED"/>
    <property type="match status" value="1"/>
</dbReference>
<evidence type="ECO:0000256" key="4">
    <source>
        <dbReference type="ARBA" id="ARBA00022605"/>
    </source>
</evidence>
<protein>
    <recommendedName>
        <fullName evidence="3 10">Prephenate dehydratase</fullName>
        <shortName evidence="10">PDT</shortName>
        <ecNumber evidence="2 10">4.2.1.51</ecNumber>
    </recommendedName>
</protein>
<dbReference type="InterPro" id="IPR018528">
    <property type="entry name" value="Preph_deHydtase_CS"/>
</dbReference>
<keyword evidence="15" id="KW-1185">Reference proteome</keyword>
<dbReference type="PROSITE" id="PS00858">
    <property type="entry name" value="PREPHENATE_DEHYDR_2"/>
    <property type="match status" value="1"/>
</dbReference>
<comment type="catalytic activity">
    <reaction evidence="8 10">
        <text>prephenate + H(+) = 3-phenylpyruvate + CO2 + H2O</text>
        <dbReference type="Rhea" id="RHEA:21648"/>
        <dbReference type="ChEBI" id="CHEBI:15377"/>
        <dbReference type="ChEBI" id="CHEBI:15378"/>
        <dbReference type="ChEBI" id="CHEBI:16526"/>
        <dbReference type="ChEBI" id="CHEBI:18005"/>
        <dbReference type="ChEBI" id="CHEBI:29934"/>
        <dbReference type="EC" id="4.2.1.51"/>
    </reaction>
</comment>
<dbReference type="RefSeq" id="WP_308453745.1">
    <property type="nucleotide sequence ID" value="NZ_JAJEQR010000024.1"/>
</dbReference>
<keyword evidence="4 10" id="KW-0028">Amino-acid biosynthesis</keyword>
<feature type="domain" description="Prephenate dehydratase" evidence="12">
    <location>
        <begin position="58"/>
        <end position="235"/>
    </location>
</feature>
<evidence type="ECO:0000256" key="1">
    <source>
        <dbReference type="ARBA" id="ARBA00004741"/>
    </source>
</evidence>
<evidence type="ECO:0000256" key="7">
    <source>
        <dbReference type="ARBA" id="ARBA00023239"/>
    </source>
</evidence>
<sequence length="326" mass="36658">MEMESEYLQKLQRQLEETEQEMAELFSRRCQLVSKLHADQPPLPRLTKVQALDLEGKKAAYCGVPGAYGYEATVRFFGEEFEKVSVSSFDAALTAVDHGDADYAVLPIENSSAGAVGNVYDVLAEHPVTVVGEIDVPICHCLLAGENTDLADIHEVHSHPQALQQCRHYLERHPQWVSCGSSNTALGAKMIAEEGRKDQAAIASEAAAKLYGLKILEREINDNKGNTTRFVVATAKPIYLEHSRKVRICFECRHEKGALYHLLSYFAYYSLNMTRIESRPVPRRKDGRWEYRFFVDFEGNLEEERVQKALCGLQAETTALRILGTC</sequence>
<evidence type="ECO:0000256" key="5">
    <source>
        <dbReference type="ARBA" id="ARBA00023141"/>
    </source>
</evidence>
<comment type="caution">
    <text evidence="14">The sequence shown here is derived from an EMBL/GenBank/DDBJ whole genome shotgun (WGS) entry which is preliminary data.</text>
</comment>
<dbReference type="NCBIfam" id="NF008865">
    <property type="entry name" value="PRK11898.1"/>
    <property type="match status" value="1"/>
</dbReference>
<evidence type="ECO:0000256" key="6">
    <source>
        <dbReference type="ARBA" id="ARBA00023222"/>
    </source>
</evidence>
<evidence type="ECO:0000256" key="11">
    <source>
        <dbReference type="SAM" id="Coils"/>
    </source>
</evidence>
<evidence type="ECO:0000259" key="12">
    <source>
        <dbReference type="PROSITE" id="PS51171"/>
    </source>
</evidence>
<dbReference type="PIRSF" id="PIRSF001500">
    <property type="entry name" value="Chor_mut_pdt_Ppr"/>
    <property type="match status" value="1"/>
</dbReference>
<gene>
    <name evidence="10 14" type="primary">pheA</name>
    <name evidence="14" type="ORF">LKD81_09490</name>
</gene>
<feature type="site" description="Essential for prephenate dehydratase activity" evidence="9">
    <location>
        <position position="228"/>
    </location>
</feature>
<evidence type="ECO:0000259" key="13">
    <source>
        <dbReference type="PROSITE" id="PS51671"/>
    </source>
</evidence>